<reference evidence="2 3" key="1">
    <citation type="submission" date="2020-07" db="EMBL/GenBank/DDBJ databases">
        <title>Exploring microbial biodiversity for novel pathways involved in the catabolism of aromatic compounds derived from lignin.</title>
        <authorList>
            <person name="Elkins J."/>
        </authorList>
    </citation>
    <scope>NUCLEOTIDE SEQUENCE [LARGE SCALE GENOMIC DNA]</scope>
    <source>
        <strain evidence="2 3">H2C3C</strain>
    </source>
</reference>
<dbReference type="AlphaFoldDB" id="A0A7Y9WHQ3"/>
<proteinExistence type="predicted"/>
<feature type="transmembrane region" description="Helical" evidence="1">
    <location>
        <begin position="16"/>
        <end position="33"/>
    </location>
</feature>
<name>A0A7Y9WHQ3_9BURK</name>
<gene>
    <name evidence="2" type="ORF">GGD40_000564</name>
</gene>
<keyword evidence="3" id="KW-1185">Reference proteome</keyword>
<organism evidence="2 3">
    <name type="scientific">Paraburkholderia bryophila</name>
    <dbReference type="NCBI Taxonomy" id="420952"/>
    <lineage>
        <taxon>Bacteria</taxon>
        <taxon>Pseudomonadati</taxon>
        <taxon>Pseudomonadota</taxon>
        <taxon>Betaproteobacteria</taxon>
        <taxon>Burkholderiales</taxon>
        <taxon>Burkholderiaceae</taxon>
        <taxon>Paraburkholderia</taxon>
    </lineage>
</organism>
<keyword evidence="1" id="KW-0812">Transmembrane</keyword>
<keyword evidence="1" id="KW-0472">Membrane</keyword>
<dbReference type="Proteomes" id="UP000540929">
    <property type="component" value="Unassembled WGS sequence"/>
</dbReference>
<keyword evidence="1" id="KW-1133">Transmembrane helix</keyword>
<evidence type="ECO:0000313" key="2">
    <source>
        <dbReference type="EMBL" id="NYH21085.1"/>
    </source>
</evidence>
<evidence type="ECO:0000313" key="3">
    <source>
        <dbReference type="Proteomes" id="UP000540929"/>
    </source>
</evidence>
<protein>
    <submittedName>
        <fullName evidence="2">Uncharacterized protein</fullName>
    </submittedName>
</protein>
<evidence type="ECO:0000256" key="1">
    <source>
        <dbReference type="SAM" id="Phobius"/>
    </source>
</evidence>
<sequence length="34" mass="3726">MLTTINPTRAIRARRCALAILVRAIISIAQFITG</sequence>
<accession>A0A7Y9WHQ3</accession>
<dbReference type="EMBL" id="JACCAS010000001">
    <property type="protein sequence ID" value="NYH21085.1"/>
    <property type="molecule type" value="Genomic_DNA"/>
</dbReference>
<comment type="caution">
    <text evidence="2">The sequence shown here is derived from an EMBL/GenBank/DDBJ whole genome shotgun (WGS) entry which is preliminary data.</text>
</comment>